<gene>
    <name evidence="2" type="ORF">AJ79_07048</name>
</gene>
<proteinExistence type="predicted"/>
<dbReference type="Pfam" id="PF09792">
    <property type="entry name" value="But2"/>
    <property type="match status" value="1"/>
</dbReference>
<name>A0A2B7X714_9EURO</name>
<protein>
    <recommendedName>
        <fullName evidence="1">Ubiquitin 3 binding protein But2 C-terminal domain-containing protein</fullName>
    </recommendedName>
</protein>
<sequence length="188" mass="20678">MKPIYALPLLALGASSQRYKSPLLNAARRAVTYPYGQVNFTKTCSADLTNFEFPHLIVPIDSQNPDTVRGTSFNATVSPTISSVFNFDIPNSASGLTCTLWFLFPDRDSIFSGDGIVRFSRLAEPATMGTTYNNVPPVQEQLSDVLLSPGRNYNMTSFECPANQKIAFRMDSGGSTVLNYFQDSRDPP</sequence>
<dbReference type="OrthoDB" id="4657524at2759"/>
<comment type="caution">
    <text evidence="2">The sequence shown here is derived from an EMBL/GenBank/DDBJ whole genome shotgun (WGS) entry which is preliminary data.</text>
</comment>
<dbReference type="Proteomes" id="UP000223968">
    <property type="component" value="Unassembled WGS sequence"/>
</dbReference>
<keyword evidence="3" id="KW-1185">Reference proteome</keyword>
<dbReference type="AlphaFoldDB" id="A0A2B7X714"/>
<accession>A0A2B7X714</accession>
<organism evidence="2 3">
    <name type="scientific">Helicocarpus griseus UAMH5409</name>
    <dbReference type="NCBI Taxonomy" id="1447875"/>
    <lineage>
        <taxon>Eukaryota</taxon>
        <taxon>Fungi</taxon>
        <taxon>Dikarya</taxon>
        <taxon>Ascomycota</taxon>
        <taxon>Pezizomycotina</taxon>
        <taxon>Eurotiomycetes</taxon>
        <taxon>Eurotiomycetidae</taxon>
        <taxon>Onygenales</taxon>
        <taxon>Ajellomycetaceae</taxon>
        <taxon>Helicocarpus</taxon>
    </lineage>
</organism>
<evidence type="ECO:0000259" key="1">
    <source>
        <dbReference type="Pfam" id="PF09792"/>
    </source>
</evidence>
<dbReference type="InterPro" id="IPR018620">
    <property type="entry name" value="Ubiquitin3-bd_protein_But2_C"/>
</dbReference>
<evidence type="ECO:0000313" key="3">
    <source>
        <dbReference type="Proteomes" id="UP000223968"/>
    </source>
</evidence>
<dbReference type="PANTHER" id="PTHR39613:SF1">
    <property type="entry name" value="ANCHORED CELL WALL PROTEIN, PUTATIVE (AFU_ORTHOLOGUE AFUA_4G08960)-RELATED"/>
    <property type="match status" value="1"/>
</dbReference>
<dbReference type="PANTHER" id="PTHR39613">
    <property type="entry name" value="ANCHORED CELL WALL PROTEIN, PUTATIVE (AFU_ORTHOLOGUE AFUA_4G08960)-RELATED"/>
    <property type="match status" value="1"/>
</dbReference>
<evidence type="ECO:0000313" key="2">
    <source>
        <dbReference type="EMBL" id="PGH04522.1"/>
    </source>
</evidence>
<reference evidence="2 3" key="1">
    <citation type="submission" date="2017-10" db="EMBL/GenBank/DDBJ databases">
        <title>Comparative genomics in systemic dimorphic fungi from Ajellomycetaceae.</title>
        <authorList>
            <person name="Munoz J.F."/>
            <person name="Mcewen J.G."/>
            <person name="Clay O.K."/>
            <person name="Cuomo C.A."/>
        </authorList>
    </citation>
    <scope>NUCLEOTIDE SEQUENCE [LARGE SCALE GENOMIC DNA]</scope>
    <source>
        <strain evidence="2 3">UAMH5409</strain>
    </source>
</reference>
<dbReference type="STRING" id="1447875.A0A2B7X714"/>
<dbReference type="EMBL" id="PDNB01000135">
    <property type="protein sequence ID" value="PGH04522.1"/>
    <property type="molecule type" value="Genomic_DNA"/>
</dbReference>
<feature type="domain" description="Ubiquitin 3 binding protein But2 C-terminal" evidence="1">
    <location>
        <begin position="52"/>
        <end position="184"/>
    </location>
</feature>